<gene>
    <name evidence="4" type="ORF">BDV37DRAFT_32597</name>
</gene>
<feature type="compositionally biased region" description="Pro residues" evidence="2">
    <location>
        <begin position="694"/>
        <end position="704"/>
    </location>
</feature>
<keyword evidence="5" id="KW-1185">Reference proteome</keyword>
<protein>
    <recommendedName>
        <fullName evidence="3">MIT domain-containing protein</fullName>
    </recommendedName>
</protein>
<feature type="compositionally biased region" description="Basic and acidic residues" evidence="2">
    <location>
        <begin position="718"/>
        <end position="734"/>
    </location>
</feature>
<dbReference type="SUPFAM" id="SSF116846">
    <property type="entry name" value="MIT domain"/>
    <property type="match status" value="1"/>
</dbReference>
<feature type="region of interest" description="Disordered" evidence="2">
    <location>
        <begin position="630"/>
        <end position="663"/>
    </location>
</feature>
<reference evidence="4 5" key="1">
    <citation type="submission" date="2019-04" db="EMBL/GenBank/DDBJ databases">
        <authorList>
            <consortium name="DOE Joint Genome Institute"/>
            <person name="Mondo S."/>
            <person name="Kjaerbolling I."/>
            <person name="Vesth T."/>
            <person name="Frisvad J.C."/>
            <person name="Nybo J.L."/>
            <person name="Theobald S."/>
            <person name="Kildgaard S."/>
            <person name="Isbrandt T."/>
            <person name="Kuo A."/>
            <person name="Sato A."/>
            <person name="Lyhne E.K."/>
            <person name="Kogle M.E."/>
            <person name="Wiebenga A."/>
            <person name="Kun R.S."/>
            <person name="Lubbers R.J."/>
            <person name="Makela M.R."/>
            <person name="Barry K."/>
            <person name="Chovatia M."/>
            <person name="Clum A."/>
            <person name="Daum C."/>
            <person name="Haridas S."/>
            <person name="He G."/>
            <person name="LaButti K."/>
            <person name="Lipzen A."/>
            <person name="Riley R."/>
            <person name="Salamov A."/>
            <person name="Simmons B.A."/>
            <person name="Magnuson J.K."/>
            <person name="Henrissat B."/>
            <person name="Mortensen U.H."/>
            <person name="Larsen T.O."/>
            <person name="Devries R.P."/>
            <person name="Grigoriev I.V."/>
            <person name="Machida M."/>
            <person name="Baker S.E."/>
            <person name="Andersen M.R."/>
            <person name="Cantor M.N."/>
            <person name="Hua S.X."/>
        </authorList>
    </citation>
    <scope>NUCLEOTIDE SEQUENCE [LARGE SCALE GENOMIC DNA]</scope>
    <source>
        <strain evidence="4 5">CBS 119388</strain>
    </source>
</reference>
<feature type="domain" description="MIT" evidence="3">
    <location>
        <begin position="247"/>
        <end position="312"/>
    </location>
</feature>
<feature type="region of interest" description="Disordered" evidence="2">
    <location>
        <begin position="804"/>
        <end position="832"/>
    </location>
</feature>
<feature type="coiled-coil region" evidence="1">
    <location>
        <begin position="548"/>
        <end position="616"/>
    </location>
</feature>
<evidence type="ECO:0000313" key="4">
    <source>
        <dbReference type="EMBL" id="KAE8398330.1"/>
    </source>
</evidence>
<dbReference type="Proteomes" id="UP000325579">
    <property type="component" value="Unassembled WGS sequence"/>
</dbReference>
<feature type="region of interest" description="Disordered" evidence="2">
    <location>
        <begin position="687"/>
        <end position="777"/>
    </location>
</feature>
<dbReference type="Pfam" id="PF04212">
    <property type="entry name" value="MIT"/>
    <property type="match status" value="1"/>
</dbReference>
<evidence type="ECO:0000313" key="5">
    <source>
        <dbReference type="Proteomes" id="UP000325579"/>
    </source>
</evidence>
<feature type="compositionally biased region" description="Polar residues" evidence="2">
    <location>
        <begin position="211"/>
        <end position="230"/>
    </location>
</feature>
<feature type="compositionally biased region" description="Polar residues" evidence="2">
    <location>
        <begin position="758"/>
        <end position="767"/>
    </location>
</feature>
<feature type="compositionally biased region" description="Polar residues" evidence="2">
    <location>
        <begin position="90"/>
        <end position="101"/>
    </location>
</feature>
<feature type="region of interest" description="Disordered" evidence="2">
    <location>
        <begin position="341"/>
        <end position="365"/>
    </location>
</feature>
<dbReference type="GeneID" id="43675145"/>
<dbReference type="InterPro" id="IPR036181">
    <property type="entry name" value="MIT_dom_sf"/>
</dbReference>
<dbReference type="AlphaFoldDB" id="A0A5N7CVX4"/>
<feature type="region of interest" description="Disordered" evidence="2">
    <location>
        <begin position="1"/>
        <end position="163"/>
    </location>
</feature>
<organism evidence="4 5">
    <name type="scientific">Aspergillus pseudonomiae</name>
    <dbReference type="NCBI Taxonomy" id="1506151"/>
    <lineage>
        <taxon>Eukaryota</taxon>
        <taxon>Fungi</taxon>
        <taxon>Dikarya</taxon>
        <taxon>Ascomycota</taxon>
        <taxon>Pezizomycotina</taxon>
        <taxon>Eurotiomycetes</taxon>
        <taxon>Eurotiomycetidae</taxon>
        <taxon>Eurotiales</taxon>
        <taxon>Aspergillaceae</taxon>
        <taxon>Aspergillus</taxon>
        <taxon>Aspergillus subgen. Circumdati</taxon>
    </lineage>
</organism>
<dbReference type="RefSeq" id="XP_031935649.1">
    <property type="nucleotide sequence ID" value="XM_032090454.1"/>
</dbReference>
<sequence length="1232" mass="133254">MAHNSASEGHGRQSRPMSPGYTFTADTAAPRLSRANSWNRFKTKGPDTTDLTSRLGAATPTRPELVSELVPGSPSTSPGDHIQEGLGSLNRWSQSTSSSKGSPMYDSYHRTIPPKTSAYDDYTSPKGGASAERSTIPHLPPRVAAPTNDESPLQGPQSPHSIGAGHYMQVLELGDHSDISAFSTDAIDSAPSHQDHGSTSIATSLFQNPWSRSGTDAQAANRSSQMFTGSEHTHGKRRRGHSQKAMLSKALQKANTAVLLDNAANFEGAMEAYNDACQLLQHVMLRSSGGEDEKSKLQEIRDTYMIRVTELQRMDFSFTEPNSKALPERPLSQESYSEMFQSIEEDENEESHNESGNSLQRSSDDHQPVLDEARVLASNGVPARCQSLLPSAIDDDLHCLTLSPPATIQNDLSQTESFRSSRGEHLETAMQSGSGQASRTLSLDDDSAHHLRYNDWALLSTHAKDAYESTSWLDTIDESGASSPTSTRSKLSSVYLRQGGSRHFSHGTEAEFDAALDAAVEAAYDEGFEPAFEPNEQYDGGIDNDDIVANARRNIELAKQKVREAEHEAQVAMARGREVRHLQQPFTIDHSYGVDLDYLDEEAEEEERLLEEMTRGYIMDDFNFDLQSKSALPRQSDSSSFPGRTWESSAVSNTATPGATLSQLPEDSALPVVSAMAKQATEPLSTQANAPAVLPKPNPVPTPGPSVRARRMSGQKTTELKIETKPRLRADSDISSHGQSLGPAALQPPPPLPKDEPSTSFPMQTSKALGPTPVLRSGVSLNKRNASIGSFTEDAWMNASLDKPTTQEEDNNLGVPRMPSPARPIGKVPSAPDNLGKLNSGAKSFRARNVSVPGTDALIDSPDTPSSAFPPFDIHKGAGVAAGPILPTPTGAAFAPTGLPSGGLYLFDSHIHSPTNLGSPNATATNAPAPLEHCPESFLLRPFWLMRCIYQTIAHPSGGYLTTKLFVPRDAWRVKNVKIKAVEEKVSNCDLLTAALLKLAKVDTYDADAILEEMQSLETVLDQVQSSLSKKLSGEVGVQGAMALFKVSQSSDDAATVDTLPSKTSSGASKSYLTSWRKLRSKNSGFGGTTSQSSVKETSRDNLIINSLPMSSIPNIQPVKRNTTQLQFNGPNANYMSALARLCDAVQVLGRQQSCISLCRPSLLTNSVVSDQIAQQVEDPGLKHSSPTLVGLELSTRHAAEFFGFYICRFALNDIAMMVDKFIKRGSEWVLI</sequence>
<name>A0A5N7CVX4_9EURO</name>
<feature type="region of interest" description="Disordered" evidence="2">
    <location>
        <begin position="211"/>
        <end position="241"/>
    </location>
</feature>
<dbReference type="OrthoDB" id="2245455at2759"/>
<evidence type="ECO:0000256" key="2">
    <source>
        <dbReference type="SAM" id="MobiDB-lite"/>
    </source>
</evidence>
<dbReference type="PANTHER" id="PTHR37327">
    <property type="entry name" value="CHROMOSOME 1, WHOLE GENOME SHOTGUN SEQUENCE"/>
    <property type="match status" value="1"/>
</dbReference>
<evidence type="ECO:0000259" key="3">
    <source>
        <dbReference type="Pfam" id="PF04212"/>
    </source>
</evidence>
<keyword evidence="1" id="KW-0175">Coiled coil</keyword>
<accession>A0A5N7CVX4</accession>
<evidence type="ECO:0000256" key="1">
    <source>
        <dbReference type="SAM" id="Coils"/>
    </source>
</evidence>
<dbReference type="PANTHER" id="PTHR37327:SF1">
    <property type="entry name" value="MICROTUBULE INTERACTING AND TRANSPORT DOMAIN-CONTAINING PROTEIN"/>
    <property type="match status" value="1"/>
</dbReference>
<proteinExistence type="predicted"/>
<dbReference type="EMBL" id="ML736860">
    <property type="protein sequence ID" value="KAE8398330.1"/>
    <property type="molecule type" value="Genomic_DNA"/>
</dbReference>
<dbReference type="Gene3D" id="1.20.58.80">
    <property type="entry name" value="Phosphotransferase system, lactose/cellobiose-type IIA subunit"/>
    <property type="match status" value="1"/>
</dbReference>
<dbReference type="InterPro" id="IPR007330">
    <property type="entry name" value="MIT_dom"/>
</dbReference>
<feature type="compositionally biased region" description="Polar residues" evidence="2">
    <location>
        <begin position="148"/>
        <end position="160"/>
    </location>
</feature>